<dbReference type="PROSITE" id="PS50878">
    <property type="entry name" value="RT_POL"/>
    <property type="match status" value="1"/>
</dbReference>
<dbReference type="RefSeq" id="WP_267540467.1">
    <property type="nucleotide sequence ID" value="NZ_JAPNKA010000001.1"/>
</dbReference>
<dbReference type="EC" id="2.7.7.49" evidence="1"/>
<protein>
    <recommendedName>
        <fullName evidence="1">RNA-directed DNA polymerase</fullName>
        <ecNumber evidence="1">2.7.7.49</ecNumber>
    </recommendedName>
</protein>
<evidence type="ECO:0000256" key="5">
    <source>
        <dbReference type="ARBA" id="ARBA00022842"/>
    </source>
</evidence>
<evidence type="ECO:0000259" key="12">
    <source>
        <dbReference type="PROSITE" id="PS50878"/>
    </source>
</evidence>
<keyword evidence="2" id="KW-0808">Transferase</keyword>
<sequence length="534" mass="58619">MSSQPPRNRQELYDRIRAGSKDEVVLEEMVRLGFWPARSGQPGDPADVIHRRNELQGEIRALTTEQTRLGNLEAMKRELRKRRLEESRRKQQETKERRERERLARAAAWKERKGKELLFLGRGVSGGLSERATDEAKLTRLGLPVLATPEALAQALGLSVGKVRALCFTRTASTTSNYVRFLLPKKTGGTRLISAPLPRLKAAQAWVLGNILAKVPVHDAAHGFRAARSIVTNARPHVGAGVVVNLDLKDFFPSVLYPRVKGVFAKLGYSEATATVLSLLCTEPDVEEVELDGQRYFVAQGGRRLPQGAPTSPALTNILCRRLDRRLAGAAHKLGFVYTRYADDLTFSAHGPGPHDVGELLRFVRWLVSEEDFTPHPDKTRVLRRGRQQEVTGVVVNDKPGVDRETLKRFRALLHQLEKSGPEGKRWGNSGDVIASAVGFANYVAMVDPVKGRALQQKARALEARYGRRPAPPPRGKGTKGATQAGGAVSAPVSPEASAQAPVAPAAAPAAPVASPDSEQKPSEPPKKKWWKLF</sequence>
<dbReference type="InterPro" id="IPR000477">
    <property type="entry name" value="RT_dom"/>
</dbReference>
<evidence type="ECO:0000256" key="9">
    <source>
        <dbReference type="ARBA" id="ARBA00048173"/>
    </source>
</evidence>
<feature type="region of interest" description="Disordered" evidence="11">
    <location>
        <begin position="463"/>
        <end position="534"/>
    </location>
</feature>
<dbReference type="GO" id="GO:0003964">
    <property type="term" value="F:RNA-directed DNA polymerase activity"/>
    <property type="evidence" value="ECO:0007669"/>
    <property type="project" value="UniProtKB-KW"/>
</dbReference>
<evidence type="ECO:0000256" key="6">
    <source>
        <dbReference type="ARBA" id="ARBA00022918"/>
    </source>
</evidence>
<evidence type="ECO:0000256" key="2">
    <source>
        <dbReference type="ARBA" id="ARBA00022679"/>
    </source>
</evidence>
<keyword evidence="10" id="KW-0175">Coiled coil</keyword>
<evidence type="ECO:0000256" key="1">
    <source>
        <dbReference type="ARBA" id="ARBA00012493"/>
    </source>
</evidence>
<evidence type="ECO:0000256" key="7">
    <source>
        <dbReference type="ARBA" id="ARBA00023118"/>
    </source>
</evidence>
<dbReference type="PANTHER" id="PTHR34047">
    <property type="entry name" value="NUCLEAR INTRON MATURASE 1, MITOCHONDRIAL-RELATED"/>
    <property type="match status" value="1"/>
</dbReference>
<feature type="compositionally biased region" description="Basic and acidic residues" evidence="11">
    <location>
        <begin position="518"/>
        <end position="527"/>
    </location>
</feature>
<keyword evidence="5" id="KW-0460">Magnesium</keyword>
<dbReference type="PANTHER" id="PTHR34047:SF7">
    <property type="entry name" value="RNA-DIRECTED DNA POLYMERASE"/>
    <property type="match status" value="1"/>
</dbReference>
<dbReference type="PRINTS" id="PR00866">
    <property type="entry name" value="RNADNAPOLMS"/>
</dbReference>
<dbReference type="Proteomes" id="UP001207654">
    <property type="component" value="Unassembled WGS sequence"/>
</dbReference>
<name>A0ABT4AJK9_9BACT</name>
<dbReference type="InterPro" id="IPR043502">
    <property type="entry name" value="DNA/RNA_pol_sf"/>
</dbReference>
<keyword evidence="7" id="KW-0051">Antiviral defense</keyword>
<keyword evidence="3" id="KW-0548">Nucleotidyltransferase</keyword>
<dbReference type="CDD" id="cd03487">
    <property type="entry name" value="RT_Bac_retron_II"/>
    <property type="match status" value="1"/>
</dbReference>
<dbReference type="EMBL" id="JAPNKA010000001">
    <property type="protein sequence ID" value="MCY1081884.1"/>
    <property type="molecule type" value="Genomic_DNA"/>
</dbReference>
<evidence type="ECO:0000256" key="11">
    <source>
        <dbReference type="SAM" id="MobiDB-lite"/>
    </source>
</evidence>
<keyword evidence="4" id="KW-0479">Metal-binding</keyword>
<evidence type="ECO:0000256" key="8">
    <source>
        <dbReference type="ARBA" id="ARBA00034120"/>
    </source>
</evidence>
<reference evidence="13 14" key="1">
    <citation type="submission" date="2022-11" db="EMBL/GenBank/DDBJ databases">
        <title>Minimal conservation of predation-associated metabolite biosynthetic gene clusters underscores biosynthetic potential of Myxococcota including descriptions for ten novel species: Archangium lansinium sp. nov., Myxococcus landrumus sp. nov., Nannocystis bai.</title>
        <authorList>
            <person name="Ahearne A."/>
            <person name="Stevens C."/>
            <person name="Phillips K."/>
        </authorList>
    </citation>
    <scope>NUCLEOTIDE SEQUENCE [LARGE SCALE GENOMIC DNA]</scope>
    <source>
        <strain evidence="13 14">MIWBW</strain>
    </source>
</reference>
<feature type="coiled-coil region" evidence="10">
    <location>
        <begin position="62"/>
        <end position="104"/>
    </location>
</feature>
<evidence type="ECO:0000256" key="10">
    <source>
        <dbReference type="SAM" id="Coils"/>
    </source>
</evidence>
<evidence type="ECO:0000313" key="13">
    <source>
        <dbReference type="EMBL" id="MCY1081884.1"/>
    </source>
</evidence>
<comment type="catalytic activity">
    <reaction evidence="9">
        <text>DNA(n) + a 2'-deoxyribonucleoside 5'-triphosphate = DNA(n+1) + diphosphate</text>
        <dbReference type="Rhea" id="RHEA:22508"/>
        <dbReference type="Rhea" id="RHEA-COMP:17339"/>
        <dbReference type="Rhea" id="RHEA-COMP:17340"/>
        <dbReference type="ChEBI" id="CHEBI:33019"/>
        <dbReference type="ChEBI" id="CHEBI:61560"/>
        <dbReference type="ChEBI" id="CHEBI:173112"/>
        <dbReference type="EC" id="2.7.7.49"/>
    </reaction>
</comment>
<dbReference type="SUPFAM" id="SSF56672">
    <property type="entry name" value="DNA/RNA polymerases"/>
    <property type="match status" value="1"/>
</dbReference>
<feature type="domain" description="Reverse transcriptase" evidence="12">
    <location>
        <begin position="164"/>
        <end position="396"/>
    </location>
</feature>
<evidence type="ECO:0000256" key="4">
    <source>
        <dbReference type="ARBA" id="ARBA00022723"/>
    </source>
</evidence>
<keyword evidence="14" id="KW-1185">Reference proteome</keyword>
<evidence type="ECO:0000313" key="14">
    <source>
        <dbReference type="Proteomes" id="UP001207654"/>
    </source>
</evidence>
<feature type="compositionally biased region" description="Low complexity" evidence="11">
    <location>
        <begin position="480"/>
        <end position="516"/>
    </location>
</feature>
<comment type="caution">
    <text evidence="13">The sequence shown here is derived from an EMBL/GenBank/DDBJ whole genome shotgun (WGS) entry which is preliminary data.</text>
</comment>
<dbReference type="InterPro" id="IPR000123">
    <property type="entry name" value="Reverse_transcriptase_msDNA"/>
</dbReference>
<keyword evidence="6 13" id="KW-0695">RNA-directed DNA polymerase</keyword>
<accession>A0ABT4AJK9</accession>
<comment type="similarity">
    <text evidence="8">Belongs to the bacterial reverse transcriptase family.</text>
</comment>
<dbReference type="Pfam" id="PF00078">
    <property type="entry name" value="RVT_1"/>
    <property type="match status" value="1"/>
</dbReference>
<evidence type="ECO:0000256" key="3">
    <source>
        <dbReference type="ARBA" id="ARBA00022695"/>
    </source>
</evidence>
<gene>
    <name evidence="13" type="ORF">OV287_46295</name>
</gene>
<dbReference type="InterPro" id="IPR051083">
    <property type="entry name" value="GrpII_Intron_Splice-Mob/Def"/>
</dbReference>
<organism evidence="13 14">
    <name type="scientific">Archangium lansingense</name>
    <dbReference type="NCBI Taxonomy" id="2995310"/>
    <lineage>
        <taxon>Bacteria</taxon>
        <taxon>Pseudomonadati</taxon>
        <taxon>Myxococcota</taxon>
        <taxon>Myxococcia</taxon>
        <taxon>Myxococcales</taxon>
        <taxon>Cystobacterineae</taxon>
        <taxon>Archangiaceae</taxon>
        <taxon>Archangium</taxon>
    </lineage>
</organism>
<proteinExistence type="inferred from homology"/>